<dbReference type="PANTHER" id="PTHR45766:SF6">
    <property type="entry name" value="SWI_SNF-RELATED MATRIX-ASSOCIATED ACTIN-DEPENDENT REGULATOR OF CHROMATIN SUBFAMILY A-LIKE PROTEIN 1"/>
    <property type="match status" value="1"/>
</dbReference>
<dbReference type="InterPro" id="IPR027417">
    <property type="entry name" value="P-loop_NTPase"/>
</dbReference>
<dbReference type="Gene3D" id="3.40.50.10810">
    <property type="entry name" value="Tandem AAA-ATPase domain"/>
    <property type="match status" value="1"/>
</dbReference>
<keyword evidence="2" id="KW-0378">Hydrolase</keyword>
<evidence type="ECO:0000256" key="1">
    <source>
        <dbReference type="ARBA" id="ARBA00022741"/>
    </source>
</evidence>
<dbReference type="EMBL" id="JBHSNG010000031">
    <property type="protein sequence ID" value="MFC5583072.1"/>
    <property type="molecule type" value="Genomic_DNA"/>
</dbReference>
<feature type="domain" description="Helicase ATP-binding" evidence="5">
    <location>
        <begin position="112"/>
        <end position="285"/>
    </location>
</feature>
<dbReference type="GO" id="GO:0004386">
    <property type="term" value="F:helicase activity"/>
    <property type="evidence" value="ECO:0007669"/>
    <property type="project" value="UniProtKB-KW"/>
</dbReference>
<sequence>MSDVASQFGPGSLVRARGREWIVQPGSVSPLLRLRPLSGSEEDGALIHVGLEPDVTSAHFPPPDPAQEGNQEEAALLADALRMALRRGAGPFRCFGNLAVEPRTYQLVPLLMALRLDPVRLLIADDVGIGKTIEAGLIARELLDRGEVERMTVLCPPHLVEQWVGELQQRFHLHAVAVTASSAARLERGLPVGESLFKVHPVTVVSLDYIKSDRRRHDFIRACPELVIVDEAHTCTNTGQSRHQRYDLLKALSENAERHLLLLTATPHSGDQQAFYNLLALLKPEFAQLAAEDSEQKKALREQLAMHFVQRRRPDIDEWHDGGIFPQHKSAEDTYALSGAWEQFFESVLDYCAEVTASGEDERRQRLNFWGTLALMRCVSSSPAAAVQALRTRLLSDQAGENVDAIASQLFDGSEDDLVEDDVAPAADTGNPAVRALLAQAEALLGEKGDPKLRLLVKHLKPLLEDGFNPVVFCRYIATANYLKEQLDGKFKGVQVGVVTGEFPSEERKRRVEALGDAEHRLLIATDCLSEGVNLQQYFDAVVHYDLSWNPTRHEQREGRVDRFGQESKVVRTLLLYGANNPVDGAVLQVILRKAESIRKELGVPVPLPDDDHTLTQALMKAVMLRRQGGRYTGDLFDYAQLDEGRALDVKWTDLAETAKKNRTLFAQRSLRPADVVPEWERMQAVLGDSADVQRFVTRALARLGAALDPRPRGGANAPLGALTPALRERLSAENLEATVGVDFKQPTAPGCTFIHRSHPLVTVLADELLERALAGCTDVNAFARLGRIGVWRSASVDVITVVLLLRLRHQLTITRSGRSQVLLVEEALPVAWQGRNAVVEVTGDQLLRWLADPALGDLPDSVREREMSNALRAINERHDALNALAEAQAERLLADHRRVRKAADARGSYAVKALQPVDVVAAYVLLPGASA</sequence>
<evidence type="ECO:0000256" key="3">
    <source>
        <dbReference type="ARBA" id="ARBA00022806"/>
    </source>
</evidence>
<dbReference type="SMART" id="SM00487">
    <property type="entry name" value="DEXDc"/>
    <property type="match status" value="1"/>
</dbReference>
<dbReference type="PROSITE" id="PS51192">
    <property type="entry name" value="HELICASE_ATP_BIND_1"/>
    <property type="match status" value="1"/>
</dbReference>
<dbReference type="RefSeq" id="WP_377329759.1">
    <property type="nucleotide sequence ID" value="NZ_JBHSNG010000031.1"/>
</dbReference>
<evidence type="ECO:0000313" key="7">
    <source>
        <dbReference type="EMBL" id="MFC5583072.1"/>
    </source>
</evidence>
<dbReference type="PROSITE" id="PS51194">
    <property type="entry name" value="HELICASE_CTER"/>
    <property type="match status" value="1"/>
</dbReference>
<proteinExistence type="predicted"/>
<dbReference type="Pfam" id="PF00176">
    <property type="entry name" value="SNF2-rel_dom"/>
    <property type="match status" value="1"/>
</dbReference>
<protein>
    <submittedName>
        <fullName evidence="7">Helicase-related protein</fullName>
    </submittedName>
</protein>
<gene>
    <name evidence="7" type="ORF">ACFPPB_18315</name>
</gene>
<dbReference type="InterPro" id="IPR057342">
    <property type="entry name" value="DEXDc_RapA"/>
</dbReference>
<dbReference type="SMART" id="SM00490">
    <property type="entry name" value="HELICc"/>
    <property type="match status" value="1"/>
</dbReference>
<dbReference type="Gene3D" id="3.40.50.300">
    <property type="entry name" value="P-loop containing nucleotide triphosphate hydrolases"/>
    <property type="match status" value="1"/>
</dbReference>
<keyword evidence="1" id="KW-0547">Nucleotide-binding</keyword>
<evidence type="ECO:0000259" key="6">
    <source>
        <dbReference type="PROSITE" id="PS51194"/>
    </source>
</evidence>
<keyword evidence="4" id="KW-0067">ATP-binding</keyword>
<name>A0ABW0T1U2_9GAMM</name>
<dbReference type="InterPro" id="IPR014001">
    <property type="entry name" value="Helicase_ATP-bd"/>
</dbReference>
<comment type="caution">
    <text evidence="7">The sequence shown here is derived from an EMBL/GenBank/DDBJ whole genome shotgun (WGS) entry which is preliminary data.</text>
</comment>
<dbReference type="Pfam" id="PF00271">
    <property type="entry name" value="Helicase_C"/>
    <property type="match status" value="1"/>
</dbReference>
<evidence type="ECO:0000256" key="4">
    <source>
        <dbReference type="ARBA" id="ARBA00022840"/>
    </source>
</evidence>
<dbReference type="Proteomes" id="UP001596111">
    <property type="component" value="Unassembled WGS sequence"/>
</dbReference>
<organism evidence="7 8">
    <name type="scientific">Rhodanobacter terrae</name>
    <dbReference type="NCBI Taxonomy" id="418647"/>
    <lineage>
        <taxon>Bacteria</taxon>
        <taxon>Pseudomonadati</taxon>
        <taxon>Pseudomonadota</taxon>
        <taxon>Gammaproteobacteria</taxon>
        <taxon>Lysobacterales</taxon>
        <taxon>Rhodanobacteraceae</taxon>
        <taxon>Rhodanobacter</taxon>
    </lineage>
</organism>
<evidence type="ECO:0000259" key="5">
    <source>
        <dbReference type="PROSITE" id="PS51192"/>
    </source>
</evidence>
<dbReference type="SUPFAM" id="SSF52540">
    <property type="entry name" value="P-loop containing nucleoside triphosphate hydrolases"/>
    <property type="match status" value="1"/>
</dbReference>
<keyword evidence="8" id="KW-1185">Reference proteome</keyword>
<accession>A0ABW0T1U2</accession>
<dbReference type="CDD" id="cd18793">
    <property type="entry name" value="SF2_C_SNF"/>
    <property type="match status" value="1"/>
</dbReference>
<dbReference type="InterPro" id="IPR000330">
    <property type="entry name" value="SNF2_N"/>
</dbReference>
<evidence type="ECO:0000256" key="2">
    <source>
        <dbReference type="ARBA" id="ARBA00022801"/>
    </source>
</evidence>
<feature type="domain" description="Helicase C-terminal" evidence="6">
    <location>
        <begin position="455"/>
        <end position="614"/>
    </location>
</feature>
<reference evidence="8" key="1">
    <citation type="journal article" date="2019" name="Int. J. Syst. Evol. Microbiol.">
        <title>The Global Catalogue of Microorganisms (GCM) 10K type strain sequencing project: providing services to taxonomists for standard genome sequencing and annotation.</title>
        <authorList>
            <consortium name="The Broad Institute Genomics Platform"/>
            <consortium name="The Broad Institute Genome Sequencing Center for Infectious Disease"/>
            <person name="Wu L."/>
            <person name="Ma J."/>
        </authorList>
    </citation>
    <scope>NUCLEOTIDE SEQUENCE [LARGE SCALE GENOMIC DNA]</scope>
    <source>
        <strain evidence="8">CGMCC 1.13587</strain>
    </source>
</reference>
<dbReference type="InterPro" id="IPR049730">
    <property type="entry name" value="SNF2/RAD54-like_C"/>
</dbReference>
<keyword evidence="3 7" id="KW-0347">Helicase</keyword>
<dbReference type="InterPro" id="IPR038718">
    <property type="entry name" value="SNF2-like_sf"/>
</dbReference>
<dbReference type="PANTHER" id="PTHR45766">
    <property type="entry name" value="DNA ANNEALING HELICASE AND ENDONUCLEASE ZRANB3 FAMILY MEMBER"/>
    <property type="match status" value="1"/>
</dbReference>
<dbReference type="InterPro" id="IPR001650">
    <property type="entry name" value="Helicase_C-like"/>
</dbReference>
<evidence type="ECO:0000313" key="8">
    <source>
        <dbReference type="Proteomes" id="UP001596111"/>
    </source>
</evidence>
<dbReference type="CDD" id="cd18011">
    <property type="entry name" value="DEXDc_RapA"/>
    <property type="match status" value="1"/>
</dbReference>